<organism evidence="4 5">
    <name type="scientific">Meloidogyne enterolobii</name>
    <name type="common">Root-knot nematode worm</name>
    <name type="synonym">Meloidogyne mayaguensis</name>
    <dbReference type="NCBI Taxonomy" id="390850"/>
    <lineage>
        <taxon>Eukaryota</taxon>
        <taxon>Metazoa</taxon>
        <taxon>Ecdysozoa</taxon>
        <taxon>Nematoda</taxon>
        <taxon>Chromadorea</taxon>
        <taxon>Rhabditida</taxon>
        <taxon>Tylenchina</taxon>
        <taxon>Tylenchomorpha</taxon>
        <taxon>Tylenchoidea</taxon>
        <taxon>Meloidogynidae</taxon>
        <taxon>Meloidogyninae</taxon>
        <taxon>Meloidogyne</taxon>
    </lineage>
</organism>
<evidence type="ECO:0000313" key="5">
    <source>
        <dbReference type="Proteomes" id="UP000580250"/>
    </source>
</evidence>
<dbReference type="AlphaFoldDB" id="A0A6V7VUX3"/>
<proteinExistence type="predicted"/>
<keyword evidence="1" id="KW-0819">tRNA processing</keyword>
<dbReference type="EMBL" id="CAJEWN010000308">
    <property type="protein sequence ID" value="CAD2177981.1"/>
    <property type="molecule type" value="Genomic_DNA"/>
</dbReference>
<dbReference type="PANTHER" id="PTHR14387:SF7">
    <property type="entry name" value="THYROID ADENOMA-ASSOCIATED PROTEIN"/>
    <property type="match status" value="1"/>
</dbReference>
<dbReference type="Pfam" id="PF10350">
    <property type="entry name" value="DUF2428"/>
    <property type="match status" value="1"/>
</dbReference>
<dbReference type="Proteomes" id="UP000580250">
    <property type="component" value="Unassembled WGS sequence"/>
</dbReference>
<dbReference type="InterPro" id="IPR051954">
    <property type="entry name" value="tRNA_methyltransferase_THADA"/>
</dbReference>
<evidence type="ECO:0000256" key="1">
    <source>
        <dbReference type="ARBA" id="ARBA00022694"/>
    </source>
</evidence>
<comment type="caution">
    <text evidence="4">The sequence shown here is derived from an EMBL/GenBank/DDBJ whole genome shotgun (WGS) entry which is preliminary data.</text>
</comment>
<protein>
    <submittedName>
        <fullName evidence="4">Uncharacterized protein</fullName>
    </submittedName>
</protein>
<dbReference type="Pfam" id="PF25151">
    <property type="entry name" value="TPR_Trm732_C"/>
    <property type="match status" value="1"/>
</dbReference>
<evidence type="ECO:0000313" key="4">
    <source>
        <dbReference type="EMBL" id="CAD2177981.1"/>
    </source>
</evidence>
<dbReference type="GO" id="GO:0030488">
    <property type="term" value="P:tRNA methylation"/>
    <property type="evidence" value="ECO:0007669"/>
    <property type="project" value="TreeGrafter"/>
</dbReference>
<feature type="domain" description="DUF2428" evidence="2">
    <location>
        <begin position="688"/>
        <end position="947"/>
    </location>
</feature>
<name>A0A6V7VUX3_MELEN</name>
<feature type="domain" description="tRNA (32-2'-O)-methyltransferase regulator THADA-like C-terminal TPR repeats region" evidence="3">
    <location>
        <begin position="949"/>
        <end position="1100"/>
    </location>
</feature>
<gene>
    <name evidence="4" type="ORF">MENT_LOCUS29886</name>
</gene>
<evidence type="ECO:0000259" key="3">
    <source>
        <dbReference type="Pfam" id="PF25151"/>
    </source>
</evidence>
<dbReference type="PANTHER" id="PTHR14387">
    <property type="entry name" value="THADA/DEATH RECEPTOR INTERACTING PROTEIN"/>
    <property type="match status" value="1"/>
</dbReference>
<evidence type="ECO:0000259" key="2">
    <source>
        <dbReference type="Pfam" id="PF10350"/>
    </source>
</evidence>
<reference evidence="4 5" key="1">
    <citation type="submission" date="2020-08" db="EMBL/GenBank/DDBJ databases">
        <authorList>
            <person name="Koutsovoulos G."/>
            <person name="Danchin GJ E."/>
        </authorList>
    </citation>
    <scope>NUCLEOTIDE SEQUENCE [LARGE SCALE GENOMIC DNA]</scope>
</reference>
<dbReference type="GO" id="GO:0005829">
    <property type="term" value="C:cytosol"/>
    <property type="evidence" value="ECO:0007669"/>
    <property type="project" value="TreeGrafter"/>
</dbReference>
<dbReference type="InterPro" id="IPR019442">
    <property type="entry name" value="THADA/TRM732_DUF2428"/>
</dbReference>
<accession>A0A6V7VUX3</accession>
<dbReference type="InterPro" id="IPR056842">
    <property type="entry name" value="THADA-like_TPR_C"/>
</dbReference>
<sequence>MDCSAVNSVNDLNFLSLRADFKWLEPCCNIEEHWEKGFLVGHCLKLILDEVCQRFSAILCEFSISLPSHHFHQLVDFCFYILDFPFCDAINFQAISILQNLLEIHRNFCCCKDVFNLTDQILCSKRIFIPFCDFLLNFGQRVGEYDDSKNYSFTKQRAMLLNCLLKLHPDLRQQIFSDNFLIKIYKQMRNEPPTVQICNLIVDDICVSLITSNKSEKRERLKTRLDLHLNWIKILFINEDIHPRSRQSMENKLLPKLLRSPETRNWFFDEFSMFIDFSRSSAHSKRALCVLLRLAIVHLYEIQNGQTIDWKELLLRHVGEEQADKEMFDALMDKDFETRLAAWSLLCSHPKGSQPVSQTGKFRRLKKNFFNYFLLEIELAKKFLVSGAMDLKTPAKRQAIFCQLGKLISRIREHSKFLLKMLQNNSEDNIQLKIYKEFLFWLCKLAFEFISDPDWHKKLMESLTLNSNIKNVGDELSEFSLTNGIRDENTEENEFDDDYEEEENATPFSTRISALTLISLIFNPSIPLESDPFSTFLDLKHWIGKEEQQKLFFSLDDQFEACQKIALNLLNHFEAIGWLQQNFYSQISDEEWLFLSVRPNMPRHQQAIKYRLQFILPRMEFKSQINFIETLLTLSENSCSNVTKASKGKENYFLEAFLDPPQLHALINALHVSLPFVKFEILDNDLLFIKRIYSLCLDVDKIISPVVYSLSPEGFMPSINDASLCVKDYNIYAQQLSRTCFRAHKSISGIISYIFIQYLTSPIFSSRFSKNDFNFFLSQIAFYFWQKLTECRHRGAFEAASNEFTTVVCPRLWALCAEEFQIESYNKTTFFPYSPRQWLKQILDALTGKDDSQKLCVTRRSAGLPHLIASLLENAPINELNDEQGLFHQTMRQLLACSERQNSELEIHCINVLRFLFMHSKFAELVLPHIECAFRLTINGSSSEIWQVRNAHTQLFAALIKRIFGTPAVERRTLHIETRCKQTSNEFFKRYPSLYEFFLSQMAYISDGLAEKNNKIPQFGCKHLFLSFPLLITLTHLRPHISSLNDDFHYSLQPFLPNLLILLLYIPAYSIRALASAAIMSISKDSELERILNWLFIQITKHSTFNGTSNVSQNFVSAIQLLLSHINELKLSVSESVEKLSVWINQQKLFLNC</sequence>
<dbReference type="OrthoDB" id="73997at2759"/>